<dbReference type="CDD" id="cd05483">
    <property type="entry name" value="retropepsin_like_bacteria"/>
    <property type="match status" value="1"/>
</dbReference>
<evidence type="ECO:0000256" key="1">
    <source>
        <dbReference type="SAM" id="SignalP"/>
    </source>
</evidence>
<dbReference type="SUPFAM" id="SSF50630">
    <property type="entry name" value="Acid proteases"/>
    <property type="match status" value="1"/>
</dbReference>
<gene>
    <name evidence="2" type="ORF">SAMN04490194_5749</name>
</gene>
<keyword evidence="2" id="KW-0645">Protease</keyword>
<dbReference type="InterPro" id="IPR021109">
    <property type="entry name" value="Peptidase_aspartic_dom_sf"/>
</dbReference>
<proteinExistence type="predicted"/>
<dbReference type="AlphaFoldDB" id="A0A1H5N9U1"/>
<reference evidence="2 3" key="1">
    <citation type="submission" date="2016-10" db="EMBL/GenBank/DDBJ databases">
        <authorList>
            <person name="de Groot N.N."/>
        </authorList>
    </citation>
    <scope>NUCLEOTIDE SEQUENCE [LARGE SCALE GENOMIC DNA]</scope>
    <source>
        <strain evidence="2 3">BS3662</strain>
    </source>
</reference>
<dbReference type="GO" id="GO:0006508">
    <property type="term" value="P:proteolysis"/>
    <property type="evidence" value="ECO:0007669"/>
    <property type="project" value="UniProtKB-KW"/>
</dbReference>
<protein>
    <submittedName>
        <fullName evidence="2">Aspartyl protease</fullName>
    </submittedName>
</protein>
<evidence type="ECO:0000313" key="2">
    <source>
        <dbReference type="EMBL" id="SEE98274.1"/>
    </source>
</evidence>
<name>A0A1H5N9U1_9PSED</name>
<feature type="signal peptide" evidence="1">
    <location>
        <begin position="1"/>
        <end position="27"/>
    </location>
</feature>
<keyword evidence="1" id="KW-0732">Signal</keyword>
<dbReference type="Pfam" id="PF13975">
    <property type="entry name" value="gag-asp_proteas"/>
    <property type="match status" value="1"/>
</dbReference>
<keyword evidence="2" id="KW-0378">Hydrolase</keyword>
<evidence type="ECO:0000313" key="3">
    <source>
        <dbReference type="Proteomes" id="UP000198985"/>
    </source>
</evidence>
<sequence>MSAVNRRVPCLICALMVFLCVSTNSTADREAPDFYTWIESEPGRSASLAQMKQQCDDVRDPEKNLKCSVSVLARMFEDKAANQLPDYYLAIKRRHAGAIANDPELKPLFSMFGSESLATLRQVADFSVTQTKHHEVLPIHPYPSDGQSTDEVLPYIDVKAANGVSARFILDTGAPQTRVNTETAKLMGIRLLTDSHYGYSTFYGERDLAAQLGILESLKIGAREFRNVLVFVSDRDNLLGLDLIGKSGRLKVTKKTLEINAAPPTRCDSPITYARMDFNQRLTIAARLDRRATLAIIDTGNVDYLTSSSPGHSPDNVTPSHRTYRGELSLAGRIRSITYKYYPDYTIPPSMLLGQYVPSILLGWGAFNDYELNLDIASGLSCFNRV</sequence>
<organism evidence="2 3">
    <name type="scientific">Pseudomonas migulae</name>
    <dbReference type="NCBI Taxonomy" id="78543"/>
    <lineage>
        <taxon>Bacteria</taxon>
        <taxon>Pseudomonadati</taxon>
        <taxon>Pseudomonadota</taxon>
        <taxon>Gammaproteobacteria</taxon>
        <taxon>Pseudomonadales</taxon>
        <taxon>Pseudomonadaceae</taxon>
        <taxon>Pseudomonas</taxon>
    </lineage>
</organism>
<dbReference type="RefSeq" id="WP_084318453.1">
    <property type="nucleotide sequence ID" value="NZ_FNTY01000002.1"/>
</dbReference>
<dbReference type="Proteomes" id="UP000198985">
    <property type="component" value="Unassembled WGS sequence"/>
</dbReference>
<dbReference type="EMBL" id="FNTY01000002">
    <property type="protein sequence ID" value="SEE98274.1"/>
    <property type="molecule type" value="Genomic_DNA"/>
</dbReference>
<dbReference type="Gene3D" id="2.40.70.10">
    <property type="entry name" value="Acid Proteases"/>
    <property type="match status" value="1"/>
</dbReference>
<feature type="chain" id="PRO_5011674133" evidence="1">
    <location>
        <begin position="28"/>
        <end position="386"/>
    </location>
</feature>
<accession>A0A1H5N9U1</accession>
<dbReference type="GO" id="GO:0008233">
    <property type="term" value="F:peptidase activity"/>
    <property type="evidence" value="ECO:0007669"/>
    <property type="project" value="UniProtKB-KW"/>
</dbReference>
<dbReference type="InterPro" id="IPR034122">
    <property type="entry name" value="Retropepsin-like_bacterial"/>
</dbReference>